<dbReference type="Proteomes" id="UP000288429">
    <property type="component" value="Unassembled WGS sequence"/>
</dbReference>
<name>A0A428T0X2_9HYPO</name>
<dbReference type="GO" id="GO:0008080">
    <property type="term" value="F:N-acetyltransferase activity"/>
    <property type="evidence" value="ECO:0007669"/>
    <property type="project" value="TreeGrafter"/>
</dbReference>
<sequence length="485" mass="52614">MASNHDSASLGVLGRYYSARHTLGQYRSACVVASYSILGPDNVGLSAPTRNLLQFALERCIQGTIRQHPGLCYGVSDETNAGIPLFTQLDCINRRDVLEVIDARHVSGPTEMDNAADVVLNRVLGERHANLWLNNRPAWKVVVIEHIHSPRREDPENSGLARLDIAFFSHHAIADGLSGIAFHASLMEVFQNMSELSYPPTWPMVFTPKDSPPAVEERVNCLPCGCTICSSPSICEGPVWAGNPISPAPLVDFKSMVRILTISAENLSSALKRCKLANITLTGLLHALICTSLCRGVKSIPGIRAVTPFSVRKLTNASEREILNHISFLTTYVPGTELSKIGGSTLGSAVEEQHVVQLAQLFGNDITTKVKQFPHGSMFTHLSGVKDFLSLCQSQAGTERLYTYELSNLGSTGSIPIQPSNHLKLDKLVFTQCGLVAGPAISFNCASARGGSLTISITWERGVVAESLVEQVAQDLEHRLSHEAK</sequence>
<dbReference type="PANTHER" id="PTHR28037:SF1">
    <property type="entry name" value="ALCOHOL O-ACETYLTRANSFERASE 1-RELATED"/>
    <property type="match status" value="1"/>
</dbReference>
<proteinExistence type="predicted"/>
<reference evidence="1 2" key="1">
    <citation type="submission" date="2017-06" db="EMBL/GenBank/DDBJ databases">
        <title>Cmopartive genomic analysis of Ambrosia Fusariam Clade fungi.</title>
        <authorList>
            <person name="Stajich J.E."/>
            <person name="Carrillo J."/>
            <person name="Kijimoto T."/>
            <person name="Eskalen A."/>
            <person name="O'Donnell K."/>
            <person name="Kasson M."/>
        </authorList>
    </citation>
    <scope>NUCLEOTIDE SEQUENCE [LARGE SCALE GENOMIC DNA]</scope>
    <source>
        <strain evidence="1 2">NRRL 20438</strain>
    </source>
</reference>
<keyword evidence="2" id="KW-1185">Reference proteome</keyword>
<accession>A0A428T0X2</accession>
<evidence type="ECO:0008006" key="3">
    <source>
        <dbReference type="Google" id="ProtNLM"/>
    </source>
</evidence>
<evidence type="ECO:0000313" key="2">
    <source>
        <dbReference type="Proteomes" id="UP000288429"/>
    </source>
</evidence>
<dbReference type="Pfam" id="PF07247">
    <property type="entry name" value="AATase"/>
    <property type="match status" value="1"/>
</dbReference>
<evidence type="ECO:0000313" key="1">
    <source>
        <dbReference type="EMBL" id="RSL95707.1"/>
    </source>
</evidence>
<dbReference type="InterPro" id="IPR010828">
    <property type="entry name" value="Atf2/Sli1-like"/>
</dbReference>
<comment type="caution">
    <text evidence="1">The sequence shown here is derived from an EMBL/GenBank/DDBJ whole genome shotgun (WGS) entry which is preliminary data.</text>
</comment>
<gene>
    <name evidence="1" type="ORF">CDV31_013765</name>
</gene>
<protein>
    <recommendedName>
        <fullName evidence="3">Alcohol acetyltransferase FCK4</fullName>
    </recommendedName>
</protein>
<dbReference type="PANTHER" id="PTHR28037">
    <property type="entry name" value="ALCOHOL O-ACETYLTRANSFERASE 1-RELATED"/>
    <property type="match status" value="1"/>
</dbReference>
<dbReference type="AlphaFoldDB" id="A0A428T0X2"/>
<dbReference type="EMBL" id="NIZV01000291">
    <property type="protein sequence ID" value="RSL95707.1"/>
    <property type="molecule type" value="Genomic_DNA"/>
</dbReference>
<dbReference type="InterPro" id="IPR052058">
    <property type="entry name" value="Alcohol_O-acetyltransferase"/>
</dbReference>
<organism evidence="1 2">
    <name type="scientific">Fusarium ambrosium</name>
    <dbReference type="NCBI Taxonomy" id="131363"/>
    <lineage>
        <taxon>Eukaryota</taxon>
        <taxon>Fungi</taxon>
        <taxon>Dikarya</taxon>
        <taxon>Ascomycota</taxon>
        <taxon>Pezizomycotina</taxon>
        <taxon>Sordariomycetes</taxon>
        <taxon>Hypocreomycetidae</taxon>
        <taxon>Hypocreales</taxon>
        <taxon>Nectriaceae</taxon>
        <taxon>Fusarium</taxon>
        <taxon>Fusarium solani species complex</taxon>
    </lineage>
</organism>